<gene>
    <name evidence="3" type="ORF">G3446_20405</name>
</gene>
<evidence type="ECO:0000256" key="1">
    <source>
        <dbReference type="SAM" id="MobiDB-lite"/>
    </source>
</evidence>
<dbReference type="AlphaFoldDB" id="A0A6M0K354"/>
<dbReference type="Pfam" id="PF14371">
    <property type="entry name" value="DUF4412"/>
    <property type="match status" value="1"/>
</dbReference>
<feature type="region of interest" description="Disordered" evidence="1">
    <location>
        <begin position="242"/>
        <end position="263"/>
    </location>
</feature>
<sequence length="263" mass="29048">MKNRQRLSRYGMRLGVVALIAGTLNLSAALAGEQGLYIETVNRSKGLTGEAPKEEISKTYVAYGKMKVASSDPQGTDMIVDPETGILTFLNDQAKQYYRIDTKGMKSSMSQPGMDQMRAMMEKTKVSVERTDETKQINDWSCRKYLVKKTGMMDIAQEVWATEDVDIDLETYTDLMSMSGPDGLLGDSPAAKAQREEMDKIAGYPILTKSKVQLMGADMETESEVKVIREEPMPTSIFEIPEGYSEREMAPAGGHGAAQQSPD</sequence>
<feature type="domain" description="DUF4412" evidence="2">
    <location>
        <begin position="72"/>
        <end position="244"/>
    </location>
</feature>
<evidence type="ECO:0000313" key="4">
    <source>
        <dbReference type="Proteomes" id="UP000483379"/>
    </source>
</evidence>
<comment type="caution">
    <text evidence="3">The sequence shown here is derived from an EMBL/GenBank/DDBJ whole genome shotgun (WGS) entry which is preliminary data.</text>
</comment>
<dbReference type="Proteomes" id="UP000483379">
    <property type="component" value="Unassembled WGS sequence"/>
</dbReference>
<dbReference type="InterPro" id="IPR025524">
    <property type="entry name" value="DUF4412"/>
</dbReference>
<proteinExistence type="predicted"/>
<dbReference type="RefSeq" id="WP_164454750.1">
    <property type="nucleotide sequence ID" value="NZ_JAAIJQ010000079.1"/>
</dbReference>
<keyword evidence="4" id="KW-1185">Reference proteome</keyword>
<protein>
    <submittedName>
        <fullName evidence="3">DUF4412 domain-containing protein</fullName>
    </submittedName>
</protein>
<evidence type="ECO:0000313" key="3">
    <source>
        <dbReference type="EMBL" id="NEV64218.1"/>
    </source>
</evidence>
<name>A0A6M0K354_9GAMM</name>
<organism evidence="3 4">
    <name type="scientific">Thiorhodococcus minor</name>
    <dbReference type="NCBI Taxonomy" id="57489"/>
    <lineage>
        <taxon>Bacteria</taxon>
        <taxon>Pseudomonadati</taxon>
        <taxon>Pseudomonadota</taxon>
        <taxon>Gammaproteobacteria</taxon>
        <taxon>Chromatiales</taxon>
        <taxon>Chromatiaceae</taxon>
        <taxon>Thiorhodococcus</taxon>
    </lineage>
</organism>
<accession>A0A6M0K354</accession>
<reference evidence="3 4" key="1">
    <citation type="submission" date="2020-02" db="EMBL/GenBank/DDBJ databases">
        <title>Genome sequences of Thiorhodococcus mannitoliphagus and Thiorhodococcus minor, purple sulfur photosynthetic bacteria in the gammaproteobacterial family, Chromatiaceae.</title>
        <authorList>
            <person name="Aviles F.A."/>
            <person name="Meyer T.E."/>
            <person name="Kyndt J.A."/>
        </authorList>
    </citation>
    <scope>NUCLEOTIDE SEQUENCE [LARGE SCALE GENOMIC DNA]</scope>
    <source>
        <strain evidence="3 4">DSM 11518</strain>
    </source>
</reference>
<dbReference type="EMBL" id="JAAIJQ010000079">
    <property type="protein sequence ID" value="NEV64218.1"/>
    <property type="molecule type" value="Genomic_DNA"/>
</dbReference>
<evidence type="ECO:0000259" key="2">
    <source>
        <dbReference type="Pfam" id="PF14371"/>
    </source>
</evidence>